<name>A0ABY9WHQ0_9BACT</name>
<organism evidence="2 3">
    <name type="scientific">Archangium minus</name>
    <dbReference type="NCBI Taxonomy" id="83450"/>
    <lineage>
        <taxon>Bacteria</taxon>
        <taxon>Pseudomonadati</taxon>
        <taxon>Myxococcota</taxon>
        <taxon>Myxococcia</taxon>
        <taxon>Myxococcales</taxon>
        <taxon>Cystobacterineae</taxon>
        <taxon>Archangiaceae</taxon>
        <taxon>Archangium</taxon>
    </lineage>
</organism>
<proteinExistence type="predicted"/>
<dbReference type="Proteomes" id="UP001611383">
    <property type="component" value="Chromosome"/>
</dbReference>
<keyword evidence="1" id="KW-0812">Transmembrane</keyword>
<feature type="transmembrane region" description="Helical" evidence="1">
    <location>
        <begin position="6"/>
        <end position="23"/>
    </location>
</feature>
<evidence type="ECO:0000256" key="1">
    <source>
        <dbReference type="SAM" id="Phobius"/>
    </source>
</evidence>
<keyword evidence="1" id="KW-1133">Transmembrane helix</keyword>
<feature type="transmembrane region" description="Helical" evidence="1">
    <location>
        <begin position="78"/>
        <end position="98"/>
    </location>
</feature>
<feature type="transmembrane region" description="Helical" evidence="1">
    <location>
        <begin position="105"/>
        <end position="128"/>
    </location>
</feature>
<reference evidence="2 3" key="1">
    <citation type="submission" date="2019-08" db="EMBL/GenBank/DDBJ databases">
        <title>Archangium and Cystobacter genomes.</title>
        <authorList>
            <person name="Chen I.-C.K."/>
            <person name="Wielgoss S."/>
        </authorList>
    </citation>
    <scope>NUCLEOTIDE SEQUENCE [LARGE SCALE GENOMIC DNA]</scope>
    <source>
        <strain evidence="2 3">Cbm 6</strain>
    </source>
</reference>
<feature type="transmembrane region" description="Helical" evidence="1">
    <location>
        <begin position="30"/>
        <end position="49"/>
    </location>
</feature>
<sequence>MLAGYFVSFIVAALLAAACAHWPHTVGRSLVAVVFLLASAVNGMLALLHPQLYVEGFGPTAIPLYQAFIEGPFAQNPALFVLPIALGQLLCGLGVLLGRGVWARLALVGCIVFLVALTGLGVGCAFPANLAMALSPALLLRHRFAHGAPHAFHRRHHTGAGLPAGR</sequence>
<keyword evidence="3" id="KW-1185">Reference proteome</keyword>
<dbReference type="RefSeq" id="WP_395813887.1">
    <property type="nucleotide sequence ID" value="NZ_CP043494.1"/>
</dbReference>
<keyword evidence="1" id="KW-0472">Membrane</keyword>
<evidence type="ECO:0008006" key="4">
    <source>
        <dbReference type="Google" id="ProtNLM"/>
    </source>
</evidence>
<accession>A0ABY9WHQ0</accession>
<gene>
    <name evidence="2" type="ORF">F0U60_03430</name>
</gene>
<evidence type="ECO:0000313" key="2">
    <source>
        <dbReference type="EMBL" id="WNG43253.1"/>
    </source>
</evidence>
<protein>
    <recommendedName>
        <fullName evidence="4">DoxX family protein</fullName>
    </recommendedName>
</protein>
<evidence type="ECO:0000313" key="3">
    <source>
        <dbReference type="Proteomes" id="UP001611383"/>
    </source>
</evidence>
<dbReference type="EMBL" id="CP043494">
    <property type="protein sequence ID" value="WNG43253.1"/>
    <property type="molecule type" value="Genomic_DNA"/>
</dbReference>